<dbReference type="EMBL" id="PEBK01000002">
    <property type="protein sequence ID" value="PJM75791.1"/>
    <property type="molecule type" value="Genomic_DNA"/>
</dbReference>
<evidence type="ECO:0000259" key="3">
    <source>
        <dbReference type="Pfam" id="PF18885"/>
    </source>
</evidence>
<dbReference type="Proteomes" id="UP000231451">
    <property type="component" value="Unassembled WGS sequence"/>
</dbReference>
<feature type="region of interest" description="Disordered" evidence="1">
    <location>
        <begin position="36"/>
        <end position="72"/>
    </location>
</feature>
<dbReference type="OrthoDB" id="3237485at2"/>
<sequence length="447" mass="49560">MKRQHMFGRWGKLGIAALASASMIIPVSFASAAEAAPSESAPAQTEQAQTEQAQTQSAQTQQDEQVAGGASAATNLSKAHAAAVAVNKTYTIKRNDGQYSPDYWYKFSVPKQGVVNVTYSPLANSTDRFSSPELIDSANRVISKDPIADRSKTSLGQQGLAPGTYYLKFATFSRGSATTTFKVSYSVNANWETEWNNSRAAADVLTLGRTTNASSWANTGNGEQDWYRFTLTKTTKVELAFHSQRYDSRDLSKWTARLYRSNLAQVGLCQWYLNQTGKSATLSLGAGTYYLQVASDIYGTIPPLNYNVTVSDLAVTKVPVYRVYNRRSGLHHYTTNASEKNMLVRLGWRDEGVSFNAARIGSPVYREYNRNNGNHNWTMNKAEHDMLVRLGWRGEGTAWTVNPNAGTKVYRLYNRHSGEHVYTTSYGEYVAVQRAGWKGEGVAWRSL</sequence>
<evidence type="ECO:0000313" key="5">
    <source>
        <dbReference type="Proteomes" id="UP000231451"/>
    </source>
</evidence>
<reference evidence="4 5" key="1">
    <citation type="submission" date="2017-10" db="EMBL/GenBank/DDBJ databases">
        <title>Draft genome sequences of strains TRE 1, TRE 9, TRE H and TRI 7, isolated from tamarins, belonging to four potential novel Bifidobacterium species.</title>
        <authorList>
            <person name="Mattarelli P."/>
            <person name="Modesto M."/>
            <person name="Puglisi E."/>
            <person name="Morelli L."/>
            <person name="Spezio C."/>
            <person name="Bonetti A."/>
            <person name="Sandri C."/>
        </authorList>
    </citation>
    <scope>NUCLEOTIDE SEQUENCE [LARGE SCALE GENOMIC DNA]</scope>
    <source>
        <strain evidence="5">TRI7</strain>
    </source>
</reference>
<dbReference type="RefSeq" id="WP_100512325.1">
    <property type="nucleotide sequence ID" value="NZ_PEBK01000002.1"/>
</dbReference>
<feature type="compositionally biased region" description="Low complexity" evidence="1">
    <location>
        <begin position="36"/>
        <end position="65"/>
    </location>
</feature>
<feature type="domain" description="DUF5648" evidence="3">
    <location>
        <begin position="319"/>
        <end position="445"/>
    </location>
</feature>
<dbReference type="Gene3D" id="2.60.120.380">
    <property type="match status" value="2"/>
</dbReference>
<keyword evidence="5" id="KW-1185">Reference proteome</keyword>
<evidence type="ECO:0000256" key="2">
    <source>
        <dbReference type="SAM" id="SignalP"/>
    </source>
</evidence>
<feature type="chain" id="PRO_5014987124" description="DUF5648 domain-containing protein" evidence="2">
    <location>
        <begin position="33"/>
        <end position="447"/>
    </location>
</feature>
<dbReference type="Pfam" id="PF18885">
    <property type="entry name" value="DUF5648"/>
    <property type="match status" value="1"/>
</dbReference>
<dbReference type="SUPFAM" id="SSF89260">
    <property type="entry name" value="Collagen-binding domain"/>
    <property type="match status" value="1"/>
</dbReference>
<feature type="signal peptide" evidence="2">
    <location>
        <begin position="1"/>
        <end position="32"/>
    </location>
</feature>
<comment type="caution">
    <text evidence="4">The sequence shown here is derived from an EMBL/GenBank/DDBJ whole genome shotgun (WGS) entry which is preliminary data.</text>
</comment>
<gene>
    <name evidence="4" type="ORF">CSQ87_02640</name>
</gene>
<dbReference type="InterPro" id="IPR043708">
    <property type="entry name" value="DUF5648"/>
</dbReference>
<keyword evidence="2" id="KW-0732">Signal</keyword>
<name>A0A2M9HG88_9BIFI</name>
<protein>
    <recommendedName>
        <fullName evidence="3">DUF5648 domain-containing protein</fullName>
    </recommendedName>
</protein>
<dbReference type="AlphaFoldDB" id="A0A2M9HG88"/>
<organism evidence="4 5">
    <name type="scientific">Bifidobacterium simiarum</name>
    <dbReference type="NCBI Taxonomy" id="2045441"/>
    <lineage>
        <taxon>Bacteria</taxon>
        <taxon>Bacillati</taxon>
        <taxon>Actinomycetota</taxon>
        <taxon>Actinomycetes</taxon>
        <taxon>Bifidobacteriales</taxon>
        <taxon>Bifidobacteriaceae</taxon>
        <taxon>Bifidobacterium</taxon>
    </lineage>
</organism>
<accession>A0A2M9HG88</accession>
<proteinExistence type="predicted"/>
<evidence type="ECO:0000256" key="1">
    <source>
        <dbReference type="SAM" id="MobiDB-lite"/>
    </source>
</evidence>
<evidence type="ECO:0000313" key="4">
    <source>
        <dbReference type="EMBL" id="PJM75791.1"/>
    </source>
</evidence>